<keyword evidence="2" id="KW-0378">Hydrolase</keyword>
<evidence type="ECO:0000256" key="1">
    <source>
        <dbReference type="ARBA" id="ARBA00009743"/>
    </source>
</evidence>
<dbReference type="PANTHER" id="PTHR11452">
    <property type="entry name" value="ALPHA-GALACTOSIDASE/ALPHA-N-ACETYLGALACTOSAMINIDASE"/>
    <property type="match status" value="1"/>
</dbReference>
<evidence type="ECO:0000313" key="5">
    <source>
        <dbReference type="EMBL" id="GFH27361.1"/>
    </source>
</evidence>
<feature type="region of interest" description="Disordered" evidence="4">
    <location>
        <begin position="51"/>
        <end position="70"/>
    </location>
</feature>
<sequence length="70" mass="7854">MGYNTWNAFGDKIDEGLMRATADLMLELGLVQAGYTYLNLDDGWQALEREPGSQRLQPHPQRFPSGMPAL</sequence>
<dbReference type="InterPro" id="IPR013785">
    <property type="entry name" value="Aldolase_TIM"/>
</dbReference>
<gene>
    <name evidence="5" type="ORF">HaLaN_25668</name>
</gene>
<organism evidence="5 6">
    <name type="scientific">Haematococcus lacustris</name>
    <name type="common">Green alga</name>
    <name type="synonym">Haematococcus pluvialis</name>
    <dbReference type="NCBI Taxonomy" id="44745"/>
    <lineage>
        <taxon>Eukaryota</taxon>
        <taxon>Viridiplantae</taxon>
        <taxon>Chlorophyta</taxon>
        <taxon>core chlorophytes</taxon>
        <taxon>Chlorophyceae</taxon>
        <taxon>CS clade</taxon>
        <taxon>Chlamydomonadales</taxon>
        <taxon>Haematococcaceae</taxon>
        <taxon>Haematococcus</taxon>
    </lineage>
</organism>
<dbReference type="AlphaFoldDB" id="A0A699ZY21"/>
<protein>
    <submittedName>
        <fullName evidence="5">Melibiase</fullName>
    </submittedName>
</protein>
<dbReference type="InterPro" id="IPR017853">
    <property type="entry name" value="GH"/>
</dbReference>
<dbReference type="EMBL" id="BLLF01003446">
    <property type="protein sequence ID" value="GFH27361.1"/>
    <property type="molecule type" value="Genomic_DNA"/>
</dbReference>
<evidence type="ECO:0000256" key="3">
    <source>
        <dbReference type="ARBA" id="ARBA00023295"/>
    </source>
</evidence>
<dbReference type="Gene3D" id="3.20.20.70">
    <property type="entry name" value="Aldolase class I"/>
    <property type="match status" value="1"/>
</dbReference>
<dbReference type="InterPro" id="IPR002241">
    <property type="entry name" value="Glyco_hydro_27"/>
</dbReference>
<dbReference type="Pfam" id="PF16499">
    <property type="entry name" value="Melibiase_2"/>
    <property type="match status" value="1"/>
</dbReference>
<dbReference type="PANTHER" id="PTHR11452:SF75">
    <property type="entry name" value="ALPHA-GALACTOSIDASE MEL1"/>
    <property type="match status" value="1"/>
</dbReference>
<keyword evidence="3" id="KW-0326">Glycosidase</keyword>
<comment type="similarity">
    <text evidence="1">Belongs to the glycosyl hydrolase 27 family.</text>
</comment>
<proteinExistence type="inferred from homology"/>
<dbReference type="Proteomes" id="UP000485058">
    <property type="component" value="Unassembled WGS sequence"/>
</dbReference>
<dbReference type="GO" id="GO:0005975">
    <property type="term" value="P:carbohydrate metabolic process"/>
    <property type="evidence" value="ECO:0007669"/>
    <property type="project" value="InterPro"/>
</dbReference>
<dbReference type="GO" id="GO:0004553">
    <property type="term" value="F:hydrolase activity, hydrolyzing O-glycosyl compounds"/>
    <property type="evidence" value="ECO:0007669"/>
    <property type="project" value="InterPro"/>
</dbReference>
<feature type="non-terminal residue" evidence="5">
    <location>
        <position position="1"/>
    </location>
</feature>
<accession>A0A699ZY21</accession>
<comment type="caution">
    <text evidence="5">The sequence shown here is derived from an EMBL/GenBank/DDBJ whole genome shotgun (WGS) entry which is preliminary data.</text>
</comment>
<name>A0A699ZY21_HAELA</name>
<dbReference type="SUPFAM" id="SSF51445">
    <property type="entry name" value="(Trans)glycosidases"/>
    <property type="match status" value="1"/>
</dbReference>
<evidence type="ECO:0000256" key="4">
    <source>
        <dbReference type="SAM" id="MobiDB-lite"/>
    </source>
</evidence>
<keyword evidence="6" id="KW-1185">Reference proteome</keyword>
<reference evidence="5 6" key="1">
    <citation type="submission" date="2020-02" db="EMBL/GenBank/DDBJ databases">
        <title>Draft genome sequence of Haematococcus lacustris strain NIES-144.</title>
        <authorList>
            <person name="Morimoto D."/>
            <person name="Nakagawa S."/>
            <person name="Yoshida T."/>
            <person name="Sawayama S."/>
        </authorList>
    </citation>
    <scope>NUCLEOTIDE SEQUENCE [LARGE SCALE GENOMIC DNA]</scope>
    <source>
        <strain evidence="5 6">NIES-144</strain>
    </source>
</reference>
<evidence type="ECO:0000313" key="6">
    <source>
        <dbReference type="Proteomes" id="UP000485058"/>
    </source>
</evidence>
<evidence type="ECO:0000256" key="2">
    <source>
        <dbReference type="ARBA" id="ARBA00022801"/>
    </source>
</evidence>
<feature type="non-terminal residue" evidence="5">
    <location>
        <position position="70"/>
    </location>
</feature>